<dbReference type="EMBL" id="JXTC01000001">
    <property type="protein sequence ID" value="POO03956.1"/>
    <property type="molecule type" value="Genomic_DNA"/>
</dbReference>
<name>A0A2P5G1Q3_TREOI</name>
<dbReference type="InterPro" id="IPR034583">
    <property type="entry name" value="EMF1"/>
</dbReference>
<organism evidence="2 3">
    <name type="scientific">Trema orientale</name>
    <name type="common">Charcoal tree</name>
    <name type="synonym">Celtis orientalis</name>
    <dbReference type="NCBI Taxonomy" id="63057"/>
    <lineage>
        <taxon>Eukaryota</taxon>
        <taxon>Viridiplantae</taxon>
        <taxon>Streptophyta</taxon>
        <taxon>Embryophyta</taxon>
        <taxon>Tracheophyta</taxon>
        <taxon>Spermatophyta</taxon>
        <taxon>Magnoliopsida</taxon>
        <taxon>eudicotyledons</taxon>
        <taxon>Gunneridae</taxon>
        <taxon>Pentapetalae</taxon>
        <taxon>rosids</taxon>
        <taxon>fabids</taxon>
        <taxon>Rosales</taxon>
        <taxon>Cannabaceae</taxon>
        <taxon>Trema</taxon>
    </lineage>
</organism>
<gene>
    <name evidence="2" type="ORF">TorRG33x02_002600</name>
</gene>
<protein>
    <recommendedName>
        <fullName evidence="4">Protein EMBRYONIC FLOWER</fullName>
    </recommendedName>
</protein>
<feature type="compositionally biased region" description="Basic and acidic residues" evidence="1">
    <location>
        <begin position="750"/>
        <end position="764"/>
    </location>
</feature>
<dbReference type="PANTHER" id="PTHR35504">
    <property type="entry name" value="PROTEIN EMBRYONIC FLOWER 1"/>
    <property type="match status" value="1"/>
</dbReference>
<evidence type="ECO:0000313" key="3">
    <source>
        <dbReference type="Proteomes" id="UP000237000"/>
    </source>
</evidence>
<feature type="compositionally biased region" description="Basic and acidic residues" evidence="1">
    <location>
        <begin position="1297"/>
        <end position="1306"/>
    </location>
</feature>
<evidence type="ECO:0000313" key="2">
    <source>
        <dbReference type="EMBL" id="POO03956.1"/>
    </source>
</evidence>
<dbReference type="InParanoid" id="A0A2P5G1Q3"/>
<dbReference type="Proteomes" id="UP000237000">
    <property type="component" value="Unassembled WGS sequence"/>
</dbReference>
<feature type="region of interest" description="Disordered" evidence="1">
    <location>
        <begin position="556"/>
        <end position="594"/>
    </location>
</feature>
<feature type="compositionally biased region" description="Basic residues" evidence="1">
    <location>
        <begin position="570"/>
        <end position="582"/>
    </location>
</feature>
<dbReference type="FunCoup" id="A0A2P5G1Q3">
    <property type="interactions" value="1204"/>
</dbReference>
<dbReference type="GO" id="GO:0045892">
    <property type="term" value="P:negative regulation of DNA-templated transcription"/>
    <property type="evidence" value="ECO:0007669"/>
    <property type="project" value="InterPro"/>
</dbReference>
<comment type="caution">
    <text evidence="2">The sequence shown here is derived from an EMBL/GenBank/DDBJ whole genome shotgun (WGS) entry which is preliminary data.</text>
</comment>
<proteinExistence type="predicted"/>
<sequence>MRSTCVMMEENNQKADSDTASKNAGSFVKIDSISIDLDDGGDKNYAGKCDHFSIRGYVSEVRRQNWKLCWPFALDDENNKLEEQTSSLPPLNAPRFRWWSCQSCLQEISSKGSTIKDCVSSYPNGSQSNDTFSQMPSLSNPAVHLPDIQQAPTANVVEKTKFDLNTSEVNRDVDQLPLCSDKKEVLVADAHTGFIGHKNGIENDAAHEIPRLTFVPAQINPDVMQEKPKHDTDAEAKLEQNRHLGLCKNSCRKHDVTDVELATHMDMCKNSTKMYQTEKQISADEQHRRSKIASGTSVLACLHDESGNGVKGQINGFGSRVLDHCNTSSESVEILVGQSLQDHNNDKSSGLQRRKTRKVRLLTELLCDNGDAKVDHISMEDSPSNAIDNASAGQQMVSVPLGQVSLPENCREALGNNKKRKFPQDEEPSSSELSSQSNINRKVKSFKFGEETANAIADSVLKEDDSGFYLQTGIKSSWSDCRIDGDSVTRKKKSKKNQIVDVPPPLVKNQIVDVPPPLVPTGENFLNQIPGEVGISSKVATVDGTVCLREVKDVSASREMGKTPMESSRKERKSSLFKKKSKMPQLEDGQAPQFPWNSDLLKKCPTMRNEEVIHSGPVTVSFQQVEDASAEIQPHLSFGSYLSGQRHKYNRKYTQVEDGLPSLLSWKEGTPVDQNVRKNAETKYISDLSLPSKSAYPFFDKRGHGELSGKLATYNFPVVNEKQKNSTQFEEGRSSLVKQLDTSGASNDQKTIKGKERSSVTRKRADDIVGNVSEQGASDDIPMEIVELMAKNQYERRLDTAESKKCLLETANEAVNNQIIDHNKIYCKEFRIFEETSERKKCRAKNERKDITTARKNVLPSKQKSVDYFSTVNRDQFDIKHFGQKKSSSIEFPSIGSSQCSCAENCKWNGDMMGHGFFLSGMPIGACDTCQIDSRHKEDASHFDSSTIPHHFPVRCKVPQNGSYQPTNLDVLSNGPGLLHKGRNVDREHELKLFNRNATNLEKHNQNSVSETFSRRSAEYLFANKHNGIERQQNLMGSLDLYSNETIPAMHLLSLMDAGMQSGPAFETGGNSKFLKMVPPPDHNSKEYSLLDFGVHNKHSDAAKCPLDYYNKNPLTEKSHDFFPVNPGVGASTSSSHHNKGFERANEFMGQVSFSPRRKEKVQISGTAAQNRGRKALNSMFASGGLGTDHNAIPVHSRQKGFLSAAGSMVLPLQLHTTEDLTEHKLKTPHTYGTFRPPKSSSESLVCSINRNPADFSMPDAGNEYMIRGEDLKFGQLRKRHGLTSTAQRKQQRNTKRTTEKERARH</sequence>
<dbReference type="GO" id="GO:0048367">
    <property type="term" value="P:shoot system development"/>
    <property type="evidence" value="ECO:0007669"/>
    <property type="project" value="InterPro"/>
</dbReference>
<accession>A0A2P5G1Q3</accession>
<evidence type="ECO:0000256" key="1">
    <source>
        <dbReference type="SAM" id="MobiDB-lite"/>
    </source>
</evidence>
<feature type="compositionally biased region" description="Polar residues" evidence="1">
    <location>
        <begin position="740"/>
        <end position="749"/>
    </location>
</feature>
<dbReference type="PANTHER" id="PTHR35504:SF1">
    <property type="entry name" value="PROTEIN EMBRYONIC FLOWER 1"/>
    <property type="match status" value="1"/>
</dbReference>
<feature type="region of interest" description="Disordered" evidence="1">
    <location>
        <begin position="417"/>
        <end position="438"/>
    </location>
</feature>
<keyword evidence="3" id="KW-1185">Reference proteome</keyword>
<dbReference type="STRING" id="63057.A0A2P5G1Q3"/>
<reference evidence="3" key="1">
    <citation type="submission" date="2016-06" db="EMBL/GenBank/DDBJ databases">
        <title>Parallel loss of symbiosis genes in relatives of nitrogen-fixing non-legume Parasponia.</title>
        <authorList>
            <person name="Van Velzen R."/>
            <person name="Holmer R."/>
            <person name="Bu F."/>
            <person name="Rutten L."/>
            <person name="Van Zeijl A."/>
            <person name="Liu W."/>
            <person name="Santuari L."/>
            <person name="Cao Q."/>
            <person name="Sharma T."/>
            <person name="Shen D."/>
            <person name="Roswanjaya Y."/>
            <person name="Wardhani T."/>
            <person name="Kalhor M.S."/>
            <person name="Jansen J."/>
            <person name="Van den Hoogen J."/>
            <person name="Gungor B."/>
            <person name="Hartog M."/>
            <person name="Hontelez J."/>
            <person name="Verver J."/>
            <person name="Yang W.-C."/>
            <person name="Schijlen E."/>
            <person name="Repin R."/>
            <person name="Schilthuizen M."/>
            <person name="Schranz E."/>
            <person name="Heidstra R."/>
            <person name="Miyata K."/>
            <person name="Fedorova E."/>
            <person name="Kohlen W."/>
            <person name="Bisseling T."/>
            <person name="Smit S."/>
            <person name="Geurts R."/>
        </authorList>
    </citation>
    <scope>NUCLEOTIDE SEQUENCE [LARGE SCALE GENOMIC DNA]</scope>
    <source>
        <strain evidence="3">cv. RG33-2</strain>
    </source>
</reference>
<dbReference type="OrthoDB" id="754229at2759"/>
<evidence type="ECO:0008006" key="4">
    <source>
        <dbReference type="Google" id="ProtNLM"/>
    </source>
</evidence>
<dbReference type="GO" id="GO:0009910">
    <property type="term" value="P:negative regulation of flower development"/>
    <property type="evidence" value="ECO:0007669"/>
    <property type="project" value="InterPro"/>
</dbReference>
<feature type="region of interest" description="Disordered" evidence="1">
    <location>
        <begin position="1278"/>
        <end position="1306"/>
    </location>
</feature>
<feature type="region of interest" description="Disordered" evidence="1">
    <location>
        <begin position="740"/>
        <end position="764"/>
    </location>
</feature>